<evidence type="ECO:0000256" key="2">
    <source>
        <dbReference type="ARBA" id="ARBA00007991"/>
    </source>
</evidence>
<dbReference type="InterPro" id="IPR011989">
    <property type="entry name" value="ARM-like"/>
</dbReference>
<dbReference type="GO" id="GO:0031267">
    <property type="term" value="F:small GTPase binding"/>
    <property type="evidence" value="ECO:0007669"/>
    <property type="project" value="InterPro"/>
</dbReference>
<accession>A0A9W8BI47</accession>
<dbReference type="EMBL" id="JANBQF010000359">
    <property type="protein sequence ID" value="KAJ2001846.1"/>
    <property type="molecule type" value="Genomic_DNA"/>
</dbReference>
<dbReference type="GO" id="GO:0005829">
    <property type="term" value="C:cytosol"/>
    <property type="evidence" value="ECO:0007669"/>
    <property type="project" value="TreeGrafter"/>
</dbReference>
<dbReference type="Pfam" id="PF25018">
    <property type="entry name" value="HEAT_IPO9_c"/>
    <property type="match status" value="1"/>
</dbReference>
<dbReference type="InterPro" id="IPR056840">
    <property type="entry name" value="HEAT_IPO9_central"/>
</dbReference>
<reference evidence="8" key="1">
    <citation type="submission" date="2022-07" db="EMBL/GenBank/DDBJ databases">
        <title>Phylogenomic reconstructions and comparative analyses of Kickxellomycotina fungi.</title>
        <authorList>
            <person name="Reynolds N.K."/>
            <person name="Stajich J.E."/>
            <person name="Barry K."/>
            <person name="Grigoriev I.V."/>
            <person name="Crous P."/>
            <person name="Smith M.E."/>
        </authorList>
    </citation>
    <scope>NUCLEOTIDE SEQUENCE</scope>
    <source>
        <strain evidence="8">IMI 214461</strain>
    </source>
</reference>
<dbReference type="Pfam" id="PF25758">
    <property type="entry name" value="TPR_IPO11"/>
    <property type="match status" value="1"/>
</dbReference>
<evidence type="ECO:0000256" key="3">
    <source>
        <dbReference type="ARBA" id="ARBA00022448"/>
    </source>
</evidence>
<dbReference type="PANTHER" id="PTHR10997">
    <property type="entry name" value="IMPORTIN-7, 8, 11"/>
    <property type="match status" value="1"/>
</dbReference>
<feature type="region of interest" description="Disordered" evidence="6">
    <location>
        <begin position="942"/>
        <end position="965"/>
    </location>
</feature>
<feature type="domain" description="Importin N-terminal" evidence="7">
    <location>
        <begin position="23"/>
        <end position="100"/>
    </location>
</feature>
<keyword evidence="9" id="KW-1185">Reference proteome</keyword>
<organism evidence="8 9">
    <name type="scientific">Coemansia thaxteri</name>
    <dbReference type="NCBI Taxonomy" id="2663907"/>
    <lineage>
        <taxon>Eukaryota</taxon>
        <taxon>Fungi</taxon>
        <taxon>Fungi incertae sedis</taxon>
        <taxon>Zoopagomycota</taxon>
        <taxon>Kickxellomycotina</taxon>
        <taxon>Kickxellomycetes</taxon>
        <taxon>Kickxellales</taxon>
        <taxon>Kickxellaceae</taxon>
        <taxon>Coemansia</taxon>
    </lineage>
</organism>
<dbReference type="OrthoDB" id="431626at2759"/>
<name>A0A9W8BI47_9FUNG</name>
<dbReference type="SUPFAM" id="SSF48371">
    <property type="entry name" value="ARM repeat"/>
    <property type="match status" value="1"/>
</dbReference>
<evidence type="ECO:0000313" key="9">
    <source>
        <dbReference type="Proteomes" id="UP001150907"/>
    </source>
</evidence>
<dbReference type="AlphaFoldDB" id="A0A9W8BI47"/>
<dbReference type="GO" id="GO:0006606">
    <property type="term" value="P:protein import into nucleus"/>
    <property type="evidence" value="ECO:0007669"/>
    <property type="project" value="TreeGrafter"/>
</dbReference>
<comment type="subcellular location">
    <subcellularLocation>
        <location evidence="1">Nucleus</location>
    </subcellularLocation>
</comment>
<keyword evidence="5" id="KW-0539">Nucleus</keyword>
<dbReference type="PANTHER" id="PTHR10997:SF9">
    <property type="entry name" value="IMPORTIN-9"/>
    <property type="match status" value="1"/>
</dbReference>
<dbReference type="InterPro" id="IPR058669">
    <property type="entry name" value="TPR_IPO7/11-like"/>
</dbReference>
<dbReference type="GO" id="GO:0005635">
    <property type="term" value="C:nuclear envelope"/>
    <property type="evidence" value="ECO:0007669"/>
    <property type="project" value="TreeGrafter"/>
</dbReference>
<dbReference type="Pfam" id="PF03810">
    <property type="entry name" value="IBN_N"/>
    <property type="match status" value="1"/>
</dbReference>
<evidence type="ECO:0000313" key="8">
    <source>
        <dbReference type="EMBL" id="KAJ2001846.1"/>
    </source>
</evidence>
<gene>
    <name evidence="8" type="ORF">H4R26_003908</name>
</gene>
<dbReference type="InterPro" id="IPR016024">
    <property type="entry name" value="ARM-type_fold"/>
</dbReference>
<feature type="compositionally biased region" description="Acidic residues" evidence="6">
    <location>
        <begin position="952"/>
        <end position="965"/>
    </location>
</feature>
<dbReference type="Gene3D" id="1.25.10.10">
    <property type="entry name" value="Leucine-rich Repeat Variant"/>
    <property type="match status" value="1"/>
</dbReference>
<comment type="caution">
    <text evidence="8">The sequence shown here is derived from an EMBL/GenBank/DDBJ whole genome shotgun (WGS) entry which is preliminary data.</text>
</comment>
<keyword evidence="3" id="KW-0813">Transport</keyword>
<evidence type="ECO:0000259" key="7">
    <source>
        <dbReference type="PROSITE" id="PS50166"/>
    </source>
</evidence>
<comment type="similarity">
    <text evidence="2">Belongs to the importin beta family.</text>
</comment>
<dbReference type="InterPro" id="IPR001494">
    <property type="entry name" value="Importin-beta_N"/>
</dbReference>
<evidence type="ECO:0000256" key="1">
    <source>
        <dbReference type="ARBA" id="ARBA00004123"/>
    </source>
</evidence>
<keyword evidence="4" id="KW-0653">Protein transport</keyword>
<dbReference type="PROSITE" id="PS50166">
    <property type="entry name" value="IMPORTIN_B_NT"/>
    <property type="match status" value="1"/>
</dbReference>
<proteinExistence type="inferred from homology"/>
<evidence type="ECO:0000256" key="4">
    <source>
        <dbReference type="ARBA" id="ARBA00022927"/>
    </source>
</evidence>
<evidence type="ECO:0000256" key="5">
    <source>
        <dbReference type="ARBA" id="ARBA00023242"/>
    </source>
</evidence>
<dbReference type="Proteomes" id="UP001150907">
    <property type="component" value="Unassembled WGS sequence"/>
</dbReference>
<evidence type="ECO:0000256" key="6">
    <source>
        <dbReference type="SAM" id="MobiDB-lite"/>
    </source>
</evidence>
<sequence>MEHHVFEALQGCLSAEPNMRMRSELALKQLELNTEFSLAVASIALASAAGPAVQQAAIVQLRGYIGRHWSIGSAKYEQGPIPDQQIKCQVREKVFALLSSDDRKLRTAAAAAIAGLARYDWPDEWPQLFSQLVELLHGRNRGQVHAAMCVFGEWVNSDLSGQHMEQIGALLPQLKRIFVSSDEYGVETRVMSVKVFGDCIEIIANMSSVQKHFVDTHAPPILEEWMHPIVDIISQPVSTVGNVSNIPLKIECIRAVVRATEGLPRLMSAHNVLLLEALWQQLQDIQEPFLHAFVYDDSEHNESATSLLVFCDDDGSVYSIDNYLLGIFEWISKVAESKSVRKFFITKVEGSSTASPTPLFGQLVTCLLSYAQITSEMMDDWADDMDLFVADEDEEGYRFNVRVSVQELLQILDMAFESTLPSALSWATHERTKLALQWRLQEDSRWWLVSEAILWAIGTLADSVISQKDSRVVAGQLDLDALFESNVWPLAQSPAFPYGQGRAFIFASSIGRALPADIAAAFIGASSKAVADTQLHSAVRLSAVRATGNFCRQLTPELAKPHQDTFVRGLATVIPQLSEDSAHVALDAMHAALRVDKGITATLEPVISQVAIGIWQRYPGDVLLTSIVIDIVEDMASNEQACEAFAQRALPIIGSTISQSSDGVVISSGIDILAGLIKGGPTPMPEGYTDGIFPQLMQILLASTDSEVLQSGQACLKFFVQKDAQRVVQWRDSAGVSGLDHIIRFVALLLSPDSSESSALFVGDLATKIVQKCGSLISGDVLAELVRVVTARLATARTSSFCSSLLPFYAHLVAQHPLAVVDLLDRMRFVEQSGLPVVLAAWFKHYLDVQGYYNRKVSAVALTRLFALRDPRISAIIVPGDIVPNTANKGKIVTRSMSRSNPDQYTQISAPAKIIKLLLAEIEVDVESMFARQTAAGIGAAMGDAGASNVGEDGDDDDAEEDDWEDDAEYDALDDLASAKKYGYLSDFIDGENNDDDDDDDDEDVLADPIYNQDLNQHLGVFFGQAINGDRDGFNSAIVPALTAKETMVLERLCAH</sequence>
<protein>
    <recommendedName>
        <fullName evidence="7">Importin N-terminal domain-containing protein</fullName>
    </recommendedName>
</protein>